<organismHost>
    <name type="scientific">Chilo suppressalis</name>
    <name type="common">Asiatic rice borer moth</name>
    <dbReference type="NCBI Taxonomy" id="168631"/>
</organismHost>
<reference evidence="1 2" key="11">
    <citation type="journal article" date="1994" name="Virus Genes">
        <title>Chilo iridescent virus encodes a putative helicase belonging to a distinct family within the "DEAD/H" superfamily: implications for the evolution of large DNA viruses.</title>
        <authorList>
            <person name="Sonntag K.C."/>
            <person name="Schnitzler P."/>
            <person name="Koonin E.V."/>
            <person name="Darai G."/>
        </authorList>
    </citation>
    <scope>NUCLEOTIDE SEQUENCE [LARGE SCALE GENOMIC DNA]</scope>
</reference>
<organismHost>
    <name type="scientific">Spodoptera frugiperda</name>
    <name type="common">Fall armyworm</name>
    <dbReference type="NCBI Taxonomy" id="7108"/>
</organismHost>
<reference evidence="1 2" key="4">
    <citation type="journal article" date="1988" name="Virology">
        <title>Identification and characterization of the repetitive DNA element in the genome of insect iridescent virus type 6.</title>
        <authorList>
            <person name="Fischer M."/>
            <person name="Schnitzler P."/>
            <person name="Delius H."/>
            <person name="Darai G."/>
        </authorList>
    </citation>
    <scope>NUCLEOTIDE SEQUENCE [LARGE SCALE GENOMIC DNA]</scope>
</reference>
<reference evidence="1 2" key="10">
    <citation type="journal article" date="1994" name="Nucleic Acids Res.">
        <title>Identification of genes encoding zinc finger proteins, non-histone chromosomal HMG protein homologue, and a putative GTP phosphohydrolase in the genome of Chilo iridescent virus.</title>
        <authorList>
            <person name="Schnitzler P."/>
            <person name="Hug M."/>
            <person name="Handermann M."/>
            <person name="Janssen W."/>
            <person name="Koonin E.V."/>
            <person name="Delius H."/>
            <person name="Darai C."/>
        </authorList>
    </citation>
    <scope>NUCLEOTIDE SEQUENCE [LARGE SCALE GENOMIC DNA]</scope>
</reference>
<reference evidence="1 2" key="3">
    <citation type="journal article" date="1987" name="Virology">
        <title>Molecular cloning and physical mapping of the genome of insect iridescent virus type 6: further evidence for circular permutation of the viral genome.</title>
        <authorList>
            <person name="Schnitzler P."/>
            <person name="Soltau J.B."/>
            <person name="Fischer M."/>
            <person name="Reisner H."/>
            <person name="Scholz J."/>
            <person name="Delius H."/>
            <person name="Darai G."/>
        </authorList>
    </citation>
    <scope>NUCLEOTIDE SEQUENCE [LARGE SCALE GENOMIC DNA]</scope>
</reference>
<dbReference type="GeneID" id="1732975"/>
<evidence type="ECO:0000313" key="1">
    <source>
        <dbReference type="EMBL" id="AAK82192.1"/>
    </source>
</evidence>
<protein>
    <submittedName>
        <fullName evidence="1">331R</fullName>
    </submittedName>
</protein>
<dbReference type="RefSeq" id="NP_149794.1">
    <property type="nucleotide sequence ID" value="NC_003038.1"/>
</dbReference>
<reference evidence="1 2" key="8">
    <citation type="journal article" date="1994" name="Intervirology">
        <title>Identification of the primary structure and the coding capacity of the genome of insect iridescent virus type 6 between the genome coordinates 0.310 and 0.347 (7990 bp).</title>
        <authorList>
            <person name="Sonntag K.C."/>
            <person name="Schnitzler P."/>
            <person name="Janssen W."/>
            <person name="Darai G."/>
        </authorList>
    </citation>
    <scope>NUCLEOTIDE SEQUENCE [LARGE SCALE GENOMIC DNA]</scope>
</reference>
<dbReference type="EMBL" id="AF303741">
    <property type="protein sequence ID" value="AAK82192.1"/>
    <property type="molecule type" value="Genomic_DNA"/>
</dbReference>
<reference evidence="1 2" key="6">
    <citation type="journal article" date="1992" name="Virus Genes">
        <title>Characterization of the third origin of DNA replication of the genome of insect iridescent virus type 6.</title>
        <authorList>
            <person name="Sonntag K.C."/>
            <person name="Darai G."/>
        </authorList>
    </citation>
    <scope>NUCLEOTIDE SEQUENCE [LARGE SCALE GENOMIC DNA]</scope>
</reference>
<reference evidence="1 2" key="13">
    <citation type="journal article" date="1998" name="Virus Genes">
        <title>Identification of a thymidylate synthase gene within the genome of Chilo iridescent virus.</title>
        <authorList>
            <person name="Muller K."/>
            <person name="Tidona C.A."/>
            <person name="Bahr U."/>
            <person name="Darai G."/>
        </authorList>
    </citation>
    <scope>NUCLEOTIDE SEQUENCE [LARGE SCALE GENOMIC DNA]</scope>
</reference>
<proteinExistence type="predicted"/>
<reference evidence="1 2" key="2">
    <citation type="journal article" date="1986" name="Med. Microbiol. Immunol.">
        <title>Insect iridescent virus type 6 induced toxic degenerative hepatitis in mice.</title>
        <authorList>
            <person name="Lorbacher de Ruiz H."/>
            <person name="Gelderblom H."/>
            <person name="Hofmann W."/>
            <person name="Darai G."/>
        </authorList>
    </citation>
    <scope>NUCLEOTIDE SEQUENCE [LARGE SCALE GENOMIC DNA]</scope>
</reference>
<reference evidence="1 2" key="15">
    <citation type="journal article" date="2001" name="Virology">
        <title>Analysis of the first complete DNA sequence of an invertebrate iridovirus: coding strategy of the genome of Chilo iridescent virus.</title>
        <authorList>
            <person name="Jakob N.J."/>
            <person name="Muller K."/>
            <person name="Bahr U."/>
            <person name="Darai G."/>
        </authorList>
    </citation>
    <scope>NUCLEOTIDE SEQUENCE [LARGE SCALE GENOMIC DNA]</scope>
</reference>
<reference evidence="1 2" key="1">
    <citation type="journal article" date="1984" name="J. Virol.">
        <title>DNA analysis of insect iridescent virus 6: evidence for circular permutation and terminal redundancy.</title>
        <authorList>
            <person name="Delius H."/>
            <person name="Darai G."/>
            <person name="Fluegel R.M."/>
        </authorList>
    </citation>
    <scope>NUCLEOTIDE SEQUENCE [LARGE SCALE GENOMIC DNA]</scope>
</reference>
<sequence>MILIGNNIHICNLKIYKMLQSQPMLTEMLLKIILVELKKIEKEIYHYIQLKLIKFIKDFMLIILMDRKIVLVLQV</sequence>
<accession>Q91FJ3</accession>
<reference evidence="1 2" key="9">
    <citation type="journal article" date="1994" name="J. Gen. Virol.">
        <title>Insect iridescent virus type 6 encodes a polypeptide related to the largest subunit of eukaryotic RNA polymerase II.</title>
        <authorList>
            <person name="Schnitzler P."/>
            <person name="Sonntag K.C."/>
            <person name="Muller M."/>
            <person name="Janssen W."/>
            <person name="Bugert J.J."/>
            <person name="Koonin E.V."/>
            <person name="Darai G."/>
        </authorList>
    </citation>
    <scope>NUCLEOTIDE SEQUENCE [LARGE SCALE GENOMIC DNA]</scope>
</reference>
<organismHost>
    <name type="scientific">Gryllus bimaculatus</name>
    <name type="common">Two-spotted cricket</name>
    <dbReference type="NCBI Taxonomy" id="6999"/>
</organismHost>
<dbReference type="Proteomes" id="UP000001359">
    <property type="component" value="Segment"/>
</dbReference>
<organismHost>
    <name type="scientific">Gryllus campestris</name>
    <dbReference type="NCBI Taxonomy" id="58607"/>
</organismHost>
<reference evidence="1 2" key="5">
    <citation type="journal article" date="1992" name="Virus Genes">
        <title>Identification and mapping of origins of DNA replication within the DNA sequences of the genome of insect iridescent virus type 6.</title>
        <authorList>
            <person name="Handermann M."/>
            <person name="Schnitzler P."/>
            <person name="Rosen-Wolff A."/>
            <person name="Raab K."/>
            <person name="Sonntag K.C."/>
            <person name="Darai G."/>
        </authorList>
    </citation>
    <scope>NUCLEOTIDE SEQUENCE [LARGE SCALE GENOMIC DNA]</scope>
</reference>
<organism evidence="1 2">
    <name type="scientific">Invertebrate iridescent virus 6</name>
    <name type="common">IIV-6</name>
    <name type="synonym">Chilo iridescent virus</name>
    <dbReference type="NCBI Taxonomy" id="176652"/>
    <lineage>
        <taxon>Viruses</taxon>
        <taxon>Varidnaviria</taxon>
        <taxon>Bamfordvirae</taxon>
        <taxon>Nucleocytoviricota</taxon>
        <taxon>Megaviricetes</taxon>
        <taxon>Pimascovirales</taxon>
        <taxon>Pimascovirales incertae sedis</taxon>
        <taxon>Iridoviridae</taxon>
        <taxon>Betairidovirinae</taxon>
        <taxon>Iridovirus</taxon>
        <taxon>Iridovirus chilo1</taxon>
    </lineage>
</organism>
<organismHost>
    <name type="scientific">Acheta domesticus</name>
    <name type="common">House cricket</name>
    <dbReference type="NCBI Taxonomy" id="6997"/>
</organismHost>
<reference evidence="1 2" key="14">
    <citation type="journal article" date="1999" name="Virus Genes">
        <title>Identification of a gene cluster within the genome of Chilo iridescent virus encoding enzymes involved in viral DNA replication and processing.</title>
        <authorList>
            <person name="Muller K."/>
            <person name="Tidona C.A."/>
            <person name="Darai G."/>
        </authorList>
    </citation>
    <scope>NUCLEOTIDE SEQUENCE [LARGE SCALE GENOMIC DNA]</scope>
</reference>
<name>Q91FJ3_IIV6</name>
<reference evidence="1 2" key="12">
    <citation type="journal article" date="1997" name="Virus Genes">
        <title>The DNA sequence of Chilo iridescent virus between the genome coordinates 0.101 and 0.391; similarities in coding strategy between insect and vertebrate iridoviruses.</title>
        <authorList>
            <person name="Bahr U."/>
            <person name="Tidona C.A."/>
            <person name="Darai G."/>
        </authorList>
    </citation>
    <scope>NUCLEOTIDE SEQUENCE [LARGE SCALE GENOMIC DNA]</scope>
</reference>
<reference evidence="1 2" key="7">
    <citation type="journal article" date="1993" name="J. Gen. Virol.">
        <title>Identification of the gene encoding the major capsid protein of insect iridescent virus type 6 by polymerase chain reaction.</title>
        <authorList>
            <person name="Stohwasser R."/>
            <person name="Raab K."/>
            <person name="Schnitzler P."/>
            <person name="Janssen W."/>
            <person name="Darai G."/>
        </authorList>
    </citation>
    <scope>NUCLEOTIDE SEQUENCE [LARGE SCALE GENOMIC DNA]</scope>
</reference>
<dbReference type="KEGG" id="vg:1732975"/>
<keyword evidence="2" id="KW-1185">Reference proteome</keyword>
<evidence type="ECO:0000313" key="2">
    <source>
        <dbReference type="Proteomes" id="UP000001359"/>
    </source>
</evidence>